<dbReference type="PROSITE" id="PS01124">
    <property type="entry name" value="HTH_ARAC_FAMILY_2"/>
    <property type="match status" value="1"/>
</dbReference>
<dbReference type="Proteomes" id="UP000324065">
    <property type="component" value="Unassembled WGS sequence"/>
</dbReference>
<dbReference type="InterPro" id="IPR029062">
    <property type="entry name" value="Class_I_gatase-like"/>
</dbReference>
<dbReference type="PRINTS" id="PR00032">
    <property type="entry name" value="HTHARAC"/>
</dbReference>
<evidence type="ECO:0000313" key="7">
    <source>
        <dbReference type="Proteomes" id="UP000324065"/>
    </source>
</evidence>
<dbReference type="GO" id="GO:0003700">
    <property type="term" value="F:DNA-binding transcription factor activity"/>
    <property type="evidence" value="ECO:0007669"/>
    <property type="project" value="InterPro"/>
</dbReference>
<keyword evidence="7" id="KW-1185">Reference proteome</keyword>
<dbReference type="EMBL" id="VWPJ01000001">
    <property type="protein sequence ID" value="KAA5607452.1"/>
    <property type="molecule type" value="Genomic_DNA"/>
</dbReference>
<dbReference type="SUPFAM" id="SSF52317">
    <property type="entry name" value="Class I glutamine amidotransferase-like"/>
    <property type="match status" value="1"/>
</dbReference>
<dbReference type="PANTHER" id="PTHR43130:SF3">
    <property type="entry name" value="HTH-TYPE TRANSCRIPTIONAL REGULATOR RV1931C"/>
    <property type="match status" value="1"/>
</dbReference>
<dbReference type="InterPro" id="IPR020449">
    <property type="entry name" value="Tscrpt_reg_AraC-type_HTH"/>
</dbReference>
<accession>A0A5M6IH13</accession>
<dbReference type="Gene3D" id="1.10.10.60">
    <property type="entry name" value="Homeodomain-like"/>
    <property type="match status" value="1"/>
</dbReference>
<evidence type="ECO:0000313" key="6">
    <source>
        <dbReference type="EMBL" id="KAA5607452.1"/>
    </source>
</evidence>
<organism evidence="6 7">
    <name type="scientific">Roseospira marina</name>
    <dbReference type="NCBI Taxonomy" id="140057"/>
    <lineage>
        <taxon>Bacteria</taxon>
        <taxon>Pseudomonadati</taxon>
        <taxon>Pseudomonadota</taxon>
        <taxon>Alphaproteobacteria</taxon>
        <taxon>Rhodospirillales</taxon>
        <taxon>Rhodospirillaceae</taxon>
        <taxon>Roseospira</taxon>
    </lineage>
</organism>
<feature type="domain" description="HTH araC/xylS-type" evidence="5">
    <location>
        <begin position="223"/>
        <end position="321"/>
    </location>
</feature>
<keyword evidence="3" id="KW-0804">Transcription</keyword>
<feature type="region of interest" description="Disordered" evidence="4">
    <location>
        <begin position="359"/>
        <end position="383"/>
    </location>
</feature>
<gene>
    <name evidence="6" type="ORF">F1188_01425</name>
</gene>
<dbReference type="InterPro" id="IPR018062">
    <property type="entry name" value="HTH_AraC-typ_CS"/>
</dbReference>
<keyword evidence="2" id="KW-0238">DNA-binding</keyword>
<dbReference type="Pfam" id="PF12833">
    <property type="entry name" value="HTH_18"/>
    <property type="match status" value="1"/>
</dbReference>
<evidence type="ECO:0000259" key="5">
    <source>
        <dbReference type="PROSITE" id="PS01124"/>
    </source>
</evidence>
<evidence type="ECO:0000256" key="1">
    <source>
        <dbReference type="ARBA" id="ARBA00023015"/>
    </source>
</evidence>
<feature type="region of interest" description="Disordered" evidence="4">
    <location>
        <begin position="318"/>
        <end position="346"/>
    </location>
</feature>
<evidence type="ECO:0000256" key="3">
    <source>
        <dbReference type="ARBA" id="ARBA00023163"/>
    </source>
</evidence>
<keyword evidence="1" id="KW-0805">Transcription regulation</keyword>
<dbReference type="Gene3D" id="3.40.50.880">
    <property type="match status" value="1"/>
</dbReference>
<feature type="compositionally biased region" description="Low complexity" evidence="4">
    <location>
        <begin position="327"/>
        <end position="346"/>
    </location>
</feature>
<dbReference type="RefSeq" id="WP_150060585.1">
    <property type="nucleotide sequence ID" value="NZ_JACHII010000001.1"/>
</dbReference>
<proteinExistence type="predicted"/>
<dbReference type="InterPro" id="IPR009057">
    <property type="entry name" value="Homeodomain-like_sf"/>
</dbReference>
<dbReference type="SUPFAM" id="SSF46689">
    <property type="entry name" value="Homeodomain-like"/>
    <property type="match status" value="2"/>
</dbReference>
<reference evidence="6 7" key="1">
    <citation type="submission" date="2019-09" db="EMBL/GenBank/DDBJ databases">
        <title>Genome sequence of Roseospira marina, one of the more divergent members of the non-sulfur purple photosynthetic bacterial family, the Rhodospirillaceae.</title>
        <authorList>
            <person name="Meyer T."/>
            <person name="Kyndt J."/>
        </authorList>
    </citation>
    <scope>NUCLEOTIDE SEQUENCE [LARGE SCALE GENOMIC DNA]</scope>
    <source>
        <strain evidence="6 7">DSM 15113</strain>
    </source>
</reference>
<evidence type="ECO:0000256" key="4">
    <source>
        <dbReference type="SAM" id="MobiDB-lite"/>
    </source>
</evidence>
<protein>
    <submittedName>
        <fullName evidence="6">Helix-turn-helix domain-containing protein</fullName>
    </submittedName>
</protein>
<dbReference type="InterPro" id="IPR052158">
    <property type="entry name" value="INH-QAR"/>
</dbReference>
<dbReference type="AlphaFoldDB" id="A0A5M6IH13"/>
<dbReference type="InterPro" id="IPR018060">
    <property type="entry name" value="HTH_AraC"/>
</dbReference>
<dbReference type="PANTHER" id="PTHR43130">
    <property type="entry name" value="ARAC-FAMILY TRANSCRIPTIONAL REGULATOR"/>
    <property type="match status" value="1"/>
</dbReference>
<dbReference type="CDD" id="cd03136">
    <property type="entry name" value="GATase1_AraC_ArgR_like"/>
    <property type="match status" value="1"/>
</dbReference>
<dbReference type="GO" id="GO:0043565">
    <property type="term" value="F:sequence-specific DNA binding"/>
    <property type="evidence" value="ECO:0007669"/>
    <property type="project" value="InterPro"/>
</dbReference>
<dbReference type="Pfam" id="PF01965">
    <property type="entry name" value="DJ-1_PfpI"/>
    <property type="match status" value="1"/>
</dbReference>
<dbReference type="InterPro" id="IPR002818">
    <property type="entry name" value="DJ-1/PfpI"/>
</dbReference>
<comment type="caution">
    <text evidence="6">The sequence shown here is derived from an EMBL/GenBank/DDBJ whole genome shotgun (WGS) entry which is preliminary data.</text>
</comment>
<dbReference type="OrthoDB" id="9793400at2"/>
<dbReference type="SMART" id="SM00342">
    <property type="entry name" value="HTH_ARAC"/>
    <property type="match status" value="1"/>
</dbReference>
<name>A0A5M6IH13_9PROT</name>
<dbReference type="PROSITE" id="PS00041">
    <property type="entry name" value="HTH_ARAC_FAMILY_1"/>
    <property type="match status" value="1"/>
</dbReference>
<evidence type="ECO:0000256" key="2">
    <source>
        <dbReference type="ARBA" id="ARBA00023125"/>
    </source>
</evidence>
<sequence>MFKPVDQRRPRLLQFLLLQRFSMLAFTSAVEPLRTANRLAGQTLYDWEILTTTGTAAVASNGIHVLPDSTLGEERPDADAVVVCAGLGMEGYDSPEVTRWLRRHARRGVPVGGLCTGPLALAAAGLLKGYRCTIHWENVESFVEQFPDLAITATLYEIDRDRFTCAGGTSALDMMIAIIREEHGRALAVRVADALIHTGLRHPEDPQRVALRERIGVSDPKVLAAIAHMEAHLENPVPVEVLASQIRVSHRQLERLFQKHLGASPSRYYLRLRLQRARSLLAQTSMTVLQVAVACGFSSASHFSKCYRQEFGQAPRRWRLAPEPLRTTPTSGTAPSAPLPDDAPADVVDVPLAVELDVLNDLDPAGERATLPDPGDDPSTPAP</sequence>